<keyword evidence="3" id="KW-0804">Transcription</keyword>
<accession>A0A2P8HP28</accession>
<proteinExistence type="predicted"/>
<dbReference type="Proteomes" id="UP000240971">
    <property type="component" value="Unassembled WGS sequence"/>
</dbReference>
<gene>
    <name evidence="5" type="ORF">CLV51_102834</name>
</gene>
<keyword evidence="6" id="KW-1185">Reference proteome</keyword>
<dbReference type="Gene3D" id="1.10.10.10">
    <property type="entry name" value="Winged helix-like DNA-binding domain superfamily/Winged helix DNA-binding domain"/>
    <property type="match status" value="1"/>
</dbReference>
<evidence type="ECO:0000259" key="4">
    <source>
        <dbReference type="PROSITE" id="PS51118"/>
    </source>
</evidence>
<protein>
    <submittedName>
        <fullName evidence="5">HxlR family transcriptional regulator</fullName>
    </submittedName>
</protein>
<reference evidence="5 6" key="1">
    <citation type="submission" date="2018-03" db="EMBL/GenBank/DDBJ databases">
        <title>Genomic Encyclopedia of Archaeal and Bacterial Type Strains, Phase II (KMG-II): from individual species to whole genera.</title>
        <authorList>
            <person name="Goeker M."/>
        </authorList>
    </citation>
    <scope>NUCLEOTIDE SEQUENCE [LARGE SCALE GENOMIC DNA]</scope>
    <source>
        <strain evidence="5 6">DSM 24859</strain>
    </source>
</reference>
<dbReference type="AlphaFoldDB" id="A0A2P8HP28"/>
<dbReference type="PANTHER" id="PTHR33204:SF29">
    <property type="entry name" value="TRANSCRIPTIONAL REGULATOR"/>
    <property type="match status" value="1"/>
</dbReference>
<dbReference type="InterPro" id="IPR036390">
    <property type="entry name" value="WH_DNA-bd_sf"/>
</dbReference>
<dbReference type="RefSeq" id="WP_106528393.1">
    <property type="nucleotide sequence ID" value="NZ_PYAW01000002.1"/>
</dbReference>
<evidence type="ECO:0000256" key="1">
    <source>
        <dbReference type="ARBA" id="ARBA00023015"/>
    </source>
</evidence>
<keyword evidence="1" id="KW-0805">Transcription regulation</keyword>
<dbReference type="SUPFAM" id="SSF46785">
    <property type="entry name" value="Winged helix' DNA-binding domain"/>
    <property type="match status" value="1"/>
</dbReference>
<dbReference type="GO" id="GO:0003677">
    <property type="term" value="F:DNA binding"/>
    <property type="evidence" value="ECO:0007669"/>
    <property type="project" value="UniProtKB-KW"/>
</dbReference>
<keyword evidence="2" id="KW-0238">DNA-binding</keyword>
<organism evidence="5 6">
    <name type="scientific">Chitinophaga niastensis</name>
    <dbReference type="NCBI Taxonomy" id="536980"/>
    <lineage>
        <taxon>Bacteria</taxon>
        <taxon>Pseudomonadati</taxon>
        <taxon>Bacteroidota</taxon>
        <taxon>Chitinophagia</taxon>
        <taxon>Chitinophagales</taxon>
        <taxon>Chitinophagaceae</taxon>
        <taxon>Chitinophaga</taxon>
    </lineage>
</organism>
<dbReference type="PROSITE" id="PS51118">
    <property type="entry name" value="HTH_HXLR"/>
    <property type="match status" value="1"/>
</dbReference>
<dbReference type="PANTHER" id="PTHR33204">
    <property type="entry name" value="TRANSCRIPTIONAL REGULATOR, MARR FAMILY"/>
    <property type="match status" value="1"/>
</dbReference>
<dbReference type="InterPro" id="IPR002577">
    <property type="entry name" value="HTH_HxlR"/>
</dbReference>
<dbReference type="Pfam" id="PF01638">
    <property type="entry name" value="HxlR"/>
    <property type="match status" value="1"/>
</dbReference>
<dbReference type="OrthoDB" id="9797599at2"/>
<dbReference type="InterPro" id="IPR036388">
    <property type="entry name" value="WH-like_DNA-bd_sf"/>
</dbReference>
<evidence type="ECO:0000313" key="5">
    <source>
        <dbReference type="EMBL" id="PSL47974.1"/>
    </source>
</evidence>
<evidence type="ECO:0000313" key="6">
    <source>
        <dbReference type="Proteomes" id="UP000240971"/>
    </source>
</evidence>
<evidence type="ECO:0000256" key="3">
    <source>
        <dbReference type="ARBA" id="ARBA00023163"/>
    </source>
</evidence>
<feature type="domain" description="HTH hxlR-type" evidence="4">
    <location>
        <begin position="23"/>
        <end position="121"/>
    </location>
</feature>
<dbReference type="EMBL" id="PYAW01000002">
    <property type="protein sequence ID" value="PSL47974.1"/>
    <property type="molecule type" value="Genomic_DNA"/>
</dbReference>
<evidence type="ECO:0000256" key="2">
    <source>
        <dbReference type="ARBA" id="ARBA00023125"/>
    </source>
</evidence>
<comment type="caution">
    <text evidence="5">The sequence shown here is derived from an EMBL/GenBank/DDBJ whole genome shotgun (WGS) entry which is preliminary data.</text>
</comment>
<sequence length="131" mass="15314">MKQEVTKRLLVKKQDDTLADYSCSVIATLRIFATKWKPCIICYLTEGPLRYNQLYRIIPNISRKVLSQHLSELERDNVIIRTQYDPKKQHVEYTLSETGQSLLPLLTQIQNWGLNNLTGVLSIEEMLHIQR</sequence>
<name>A0A2P8HP28_CHINA</name>